<gene>
    <name evidence="1" type="ORF">AVEN_33558_1</name>
</gene>
<dbReference type="AlphaFoldDB" id="A0A4Y2RT95"/>
<proteinExistence type="predicted"/>
<name>A0A4Y2RT95_ARAVE</name>
<evidence type="ECO:0000313" key="1">
    <source>
        <dbReference type="EMBL" id="GBN78978.1"/>
    </source>
</evidence>
<organism evidence="1 2">
    <name type="scientific">Araneus ventricosus</name>
    <name type="common">Orbweaver spider</name>
    <name type="synonym">Epeira ventricosa</name>
    <dbReference type="NCBI Taxonomy" id="182803"/>
    <lineage>
        <taxon>Eukaryota</taxon>
        <taxon>Metazoa</taxon>
        <taxon>Ecdysozoa</taxon>
        <taxon>Arthropoda</taxon>
        <taxon>Chelicerata</taxon>
        <taxon>Arachnida</taxon>
        <taxon>Araneae</taxon>
        <taxon>Araneomorphae</taxon>
        <taxon>Entelegynae</taxon>
        <taxon>Araneoidea</taxon>
        <taxon>Araneidae</taxon>
        <taxon>Araneus</taxon>
    </lineage>
</organism>
<protein>
    <submittedName>
        <fullName evidence="1">Uncharacterized protein</fullName>
    </submittedName>
</protein>
<keyword evidence="2" id="KW-1185">Reference proteome</keyword>
<evidence type="ECO:0000313" key="2">
    <source>
        <dbReference type="Proteomes" id="UP000499080"/>
    </source>
</evidence>
<dbReference type="EMBL" id="BGPR01147316">
    <property type="protein sequence ID" value="GBN78978.1"/>
    <property type="molecule type" value="Genomic_DNA"/>
</dbReference>
<dbReference type="Proteomes" id="UP000499080">
    <property type="component" value="Unassembled WGS sequence"/>
</dbReference>
<reference evidence="1 2" key="1">
    <citation type="journal article" date="2019" name="Sci. Rep.">
        <title>Orb-weaving spider Araneus ventricosus genome elucidates the spidroin gene catalogue.</title>
        <authorList>
            <person name="Kono N."/>
            <person name="Nakamura H."/>
            <person name="Ohtoshi R."/>
            <person name="Moran D.A.P."/>
            <person name="Shinohara A."/>
            <person name="Yoshida Y."/>
            <person name="Fujiwara M."/>
            <person name="Mori M."/>
            <person name="Tomita M."/>
            <person name="Arakawa K."/>
        </authorList>
    </citation>
    <scope>NUCLEOTIDE SEQUENCE [LARGE SCALE GENOMIC DNA]</scope>
</reference>
<accession>A0A4Y2RT95</accession>
<sequence>MPERRTPAARSFVKNERGAIDGHLRLELSVLDKV</sequence>
<comment type="caution">
    <text evidence="1">The sequence shown here is derived from an EMBL/GenBank/DDBJ whole genome shotgun (WGS) entry which is preliminary data.</text>
</comment>
<feature type="non-terminal residue" evidence="1">
    <location>
        <position position="34"/>
    </location>
</feature>